<evidence type="ECO:0000313" key="4">
    <source>
        <dbReference type="Proteomes" id="UP000789706"/>
    </source>
</evidence>
<feature type="compositionally biased region" description="Basic residues" evidence="1">
    <location>
        <begin position="134"/>
        <end position="145"/>
    </location>
</feature>
<evidence type="ECO:0000256" key="1">
    <source>
        <dbReference type="SAM" id="MobiDB-lite"/>
    </source>
</evidence>
<keyword evidence="4" id="KW-1185">Reference proteome</keyword>
<dbReference type="AlphaFoldDB" id="A0A9N8VWU7"/>
<proteinExistence type="predicted"/>
<name>A0A9N8VWU7_9GLOM</name>
<feature type="compositionally biased region" description="Low complexity" evidence="1">
    <location>
        <begin position="461"/>
        <end position="483"/>
    </location>
</feature>
<feature type="region of interest" description="Disordered" evidence="1">
    <location>
        <begin position="391"/>
        <end position="410"/>
    </location>
</feature>
<feature type="region of interest" description="Disordered" evidence="1">
    <location>
        <begin position="120"/>
        <end position="154"/>
    </location>
</feature>
<dbReference type="Pfam" id="PF12090">
    <property type="entry name" value="Spt20_SEP"/>
    <property type="match status" value="1"/>
</dbReference>
<feature type="region of interest" description="Disordered" evidence="1">
    <location>
        <begin position="546"/>
        <end position="570"/>
    </location>
</feature>
<evidence type="ECO:0000259" key="2">
    <source>
        <dbReference type="Pfam" id="PF12090"/>
    </source>
</evidence>
<dbReference type="EMBL" id="CAJVPK010000168">
    <property type="protein sequence ID" value="CAG8465540.1"/>
    <property type="molecule type" value="Genomic_DNA"/>
</dbReference>
<reference evidence="3" key="1">
    <citation type="submission" date="2021-06" db="EMBL/GenBank/DDBJ databases">
        <authorList>
            <person name="Kallberg Y."/>
            <person name="Tangrot J."/>
            <person name="Rosling A."/>
        </authorList>
    </citation>
    <scope>NUCLEOTIDE SEQUENCE</scope>
    <source>
        <strain evidence="3">AZ414A</strain>
    </source>
</reference>
<feature type="region of interest" description="Disordered" evidence="1">
    <location>
        <begin position="437"/>
        <end position="486"/>
    </location>
</feature>
<feature type="domain" description="Spt20-like SEP" evidence="2">
    <location>
        <begin position="37"/>
        <end position="114"/>
    </location>
</feature>
<dbReference type="OrthoDB" id="1932706at2759"/>
<sequence length="768" mass="86456">MEQQDLYNLEVSLHAHLSDKTIDFRNLDGTSDLTVDKYKFYEGCVVVEFKDHRQNPQCDGKRQLLRKNDDSLREDILRLNKSTGSNWSHEQALQVEAKLLVLLQPKLDLDPNSVPEWIIPADPSDSSNPNIMPTHRKLKKKKRKLNSSELEQEETKRMKYEQMIEFKPEARLIKYFRNQNPTNSANLANPPNSANGVTSLQTNINKGKRRIDVDQSGRMALKKALGARIRSMKFESDCLSVEGEGETNDKYTVIVHAFNEQELKMTGEYSNFIRSVDGKGYYNKLDDTKSLFNMNNKFQYDSDKSSLTAIHELTEDYAKKQTEIVITKGKKPHEIIEFLTQNPPSKVIPSPFEFKSNGQTIKIETISDLIAAATIKESQINNVVKSETPVINQDQIAMPPPPPPRRRNSQNNRQISQVTLSSALTALTHNPHIPIKSDVQQQQQPSLPPVPTQNQIHHHIPQSQQSDQSQHHQPPQTQASHTQVPHTQVPIPHAQVPVPHTQASHTQVLHTQVPLTQVPLTQVPLTQVSHTQVPHTQVPGYIQQTLSHTEVSRESQSINNRSTPERQQQQQYSQHLIAHLHDNVNIPIPIPNQVANNNINLQRQISNHNNMNMPIQIVNRSNGRINIQRQLANLGHNSNVMTNPIQNPTNPVRNPNNPVSNVSNVPNVLSNVPNVPPNVPNVLSNVSNPSVIQNSPVIADSRVISNQVQNNDAIVNQVQYNGANNNLNNNNISVQLTNQVPPTNNANNVPIPINQILMNNIICIICVV</sequence>
<dbReference type="Proteomes" id="UP000789706">
    <property type="component" value="Unassembled WGS sequence"/>
</dbReference>
<dbReference type="InterPro" id="IPR046468">
    <property type="entry name" value="Spt20-like_SEP"/>
</dbReference>
<comment type="caution">
    <text evidence="3">The sequence shown here is derived from an EMBL/GenBank/DDBJ whole genome shotgun (WGS) entry which is preliminary data.</text>
</comment>
<evidence type="ECO:0000313" key="3">
    <source>
        <dbReference type="EMBL" id="CAG8465540.1"/>
    </source>
</evidence>
<protein>
    <submittedName>
        <fullName evidence="3">666_t:CDS:1</fullName>
    </submittedName>
</protein>
<organism evidence="3 4">
    <name type="scientific">Diversispora eburnea</name>
    <dbReference type="NCBI Taxonomy" id="1213867"/>
    <lineage>
        <taxon>Eukaryota</taxon>
        <taxon>Fungi</taxon>
        <taxon>Fungi incertae sedis</taxon>
        <taxon>Mucoromycota</taxon>
        <taxon>Glomeromycotina</taxon>
        <taxon>Glomeromycetes</taxon>
        <taxon>Diversisporales</taxon>
        <taxon>Diversisporaceae</taxon>
        <taxon>Diversispora</taxon>
    </lineage>
</organism>
<accession>A0A9N8VWU7</accession>
<gene>
    <name evidence="3" type="ORF">DEBURN_LOCUS2899</name>
</gene>